<evidence type="ECO:0000313" key="2">
    <source>
        <dbReference type="Proteomes" id="UP000770717"/>
    </source>
</evidence>
<reference evidence="1" key="1">
    <citation type="thesis" date="2020" institute="ProQuest LLC" country="789 East Eisenhower Parkway, Ann Arbor, MI, USA">
        <title>Comparative Genomics and Chromosome Evolution.</title>
        <authorList>
            <person name="Mudd A.B."/>
        </authorList>
    </citation>
    <scope>NUCLEOTIDE SEQUENCE</scope>
    <source>
        <strain evidence="1">HN-11 Male</strain>
        <tissue evidence="1">Kidney and liver</tissue>
    </source>
</reference>
<dbReference type="Proteomes" id="UP000770717">
    <property type="component" value="Unassembled WGS sequence"/>
</dbReference>
<dbReference type="AlphaFoldDB" id="A0A8J6FAZ8"/>
<organism evidence="1 2">
    <name type="scientific">Eleutherodactylus coqui</name>
    <name type="common">Puerto Rican coqui</name>
    <dbReference type="NCBI Taxonomy" id="57060"/>
    <lineage>
        <taxon>Eukaryota</taxon>
        <taxon>Metazoa</taxon>
        <taxon>Chordata</taxon>
        <taxon>Craniata</taxon>
        <taxon>Vertebrata</taxon>
        <taxon>Euteleostomi</taxon>
        <taxon>Amphibia</taxon>
        <taxon>Batrachia</taxon>
        <taxon>Anura</taxon>
        <taxon>Neobatrachia</taxon>
        <taxon>Hyloidea</taxon>
        <taxon>Eleutherodactylidae</taxon>
        <taxon>Eleutherodactylinae</taxon>
        <taxon>Eleutherodactylus</taxon>
        <taxon>Eleutherodactylus</taxon>
    </lineage>
</organism>
<protein>
    <submittedName>
        <fullName evidence="1">Uncharacterized protein</fullName>
    </submittedName>
</protein>
<gene>
    <name evidence="1" type="ORF">GDO78_009878</name>
</gene>
<keyword evidence="2" id="KW-1185">Reference proteome</keyword>
<sequence length="123" mass="13765">MDIRPKSMVKICKVMCGFTCRKSPRYPSLVCTLSTKRGACAVGRDESAHNRYKCTAQALVLEVMGHTGDLDHGCYDRSVSMSLAEREARGRECRRIPETVCALDRLPGICMRCRKNTSSDCRT</sequence>
<name>A0A8J6FAZ8_ELECQ</name>
<comment type="caution">
    <text evidence="1">The sequence shown here is derived from an EMBL/GenBank/DDBJ whole genome shotgun (WGS) entry which is preliminary data.</text>
</comment>
<proteinExistence type="predicted"/>
<dbReference type="EMBL" id="WNTK01000005">
    <property type="protein sequence ID" value="KAG9484198.1"/>
    <property type="molecule type" value="Genomic_DNA"/>
</dbReference>
<evidence type="ECO:0000313" key="1">
    <source>
        <dbReference type="EMBL" id="KAG9484198.1"/>
    </source>
</evidence>
<accession>A0A8J6FAZ8</accession>